<sequence>MTTMIREEDSKSLMALLNSGDQRPFDEIMADFNSNFPRPLHFTLCSRLSNLLENKKMLKPTQRLVTLAILNQTYSSEQSSSNPFIPFLINAACDDEAEKSERAFILQLLGSINSGSIKEVLKLSAADFIKSFDPSSLFFPQREQLQQQYHNKVHAEPFSCLFKDTCVKNVVPDPDIPHGCDENSPEFELQPGVKPKIGSGDRDDMITGLLQNLSLEGLGPRWIRPRPPRLPILDGELVWLNPGNNHELLWDYGMCADTSRGAAVRDLITKALKGPLAPAQQEQVLVELTNDPKLVYHCGLTPKKLPELVENNPLIAVEVLIKLMNSPEISEYFTVLVSMDMSLHSMEVVNRLTTAVELPTEFVHMYITNCISSCENIKDKYMQNRLVRLVCVFLQSLIRNKIINVQDLFIEVQAFCIEFSRIREAAGLFRLLKTLE</sequence>
<dbReference type="GO" id="GO:0005737">
    <property type="term" value="C:cytoplasm"/>
    <property type="evidence" value="ECO:0007669"/>
    <property type="project" value="UniProtKB-SubCell"/>
</dbReference>
<evidence type="ECO:0000256" key="1">
    <source>
        <dbReference type="ARBA" id="ARBA00004123"/>
    </source>
</evidence>
<accession>A0A7J7I6R8</accession>
<keyword evidence="6" id="KW-0805">Transcription regulation</keyword>
<keyword evidence="5" id="KW-0963">Cytoplasm</keyword>
<keyword evidence="7" id="KW-0943">RNA-mediated gene silencing</keyword>
<keyword evidence="9" id="KW-0539">Nucleus</keyword>
<protein>
    <recommendedName>
        <fullName evidence="4">CCR4-NOT transcription complex subunit 11</fullName>
    </recommendedName>
</protein>
<dbReference type="Proteomes" id="UP000593564">
    <property type="component" value="Unassembled WGS sequence"/>
</dbReference>
<reference evidence="10 11" key="2">
    <citation type="submission" date="2020-07" db="EMBL/GenBank/DDBJ databases">
        <title>Genome assembly of wild tea tree DASZ reveals pedigree and selection history of tea varieties.</title>
        <authorList>
            <person name="Zhang W."/>
        </authorList>
    </citation>
    <scope>NUCLEOTIDE SEQUENCE [LARGE SCALE GENOMIC DNA]</scope>
    <source>
        <strain evidence="11">cv. G240</strain>
        <tissue evidence="10">Leaf</tissue>
    </source>
</reference>
<comment type="subcellular location">
    <subcellularLocation>
        <location evidence="2">Cytoplasm</location>
    </subcellularLocation>
    <subcellularLocation>
        <location evidence="1">Nucleus</location>
    </subcellularLocation>
</comment>
<evidence type="ECO:0000313" key="11">
    <source>
        <dbReference type="Proteomes" id="UP000593564"/>
    </source>
</evidence>
<comment type="similarity">
    <text evidence="3">Belongs to the CNOT11 family.</text>
</comment>
<evidence type="ECO:0000256" key="3">
    <source>
        <dbReference type="ARBA" id="ARBA00008030"/>
    </source>
</evidence>
<keyword evidence="8" id="KW-0804">Transcription</keyword>
<organism evidence="10 11">
    <name type="scientific">Camellia sinensis</name>
    <name type="common">Tea plant</name>
    <name type="synonym">Thea sinensis</name>
    <dbReference type="NCBI Taxonomy" id="4442"/>
    <lineage>
        <taxon>Eukaryota</taxon>
        <taxon>Viridiplantae</taxon>
        <taxon>Streptophyta</taxon>
        <taxon>Embryophyta</taxon>
        <taxon>Tracheophyta</taxon>
        <taxon>Spermatophyta</taxon>
        <taxon>Magnoliopsida</taxon>
        <taxon>eudicotyledons</taxon>
        <taxon>Gunneridae</taxon>
        <taxon>Pentapetalae</taxon>
        <taxon>asterids</taxon>
        <taxon>Ericales</taxon>
        <taxon>Theaceae</taxon>
        <taxon>Camellia</taxon>
    </lineage>
</organism>
<evidence type="ECO:0000256" key="4">
    <source>
        <dbReference type="ARBA" id="ARBA00014872"/>
    </source>
</evidence>
<keyword evidence="11" id="KW-1185">Reference proteome</keyword>
<dbReference type="GO" id="GO:0031047">
    <property type="term" value="P:regulatory ncRNA-mediated gene silencing"/>
    <property type="evidence" value="ECO:0007669"/>
    <property type="project" value="UniProtKB-KW"/>
</dbReference>
<dbReference type="AlphaFoldDB" id="A0A7J7I6R8"/>
<dbReference type="PANTHER" id="PTHR15975">
    <property type="entry name" value="CCR4-NOT TRANSCRIPTION COMPLEX SUBUNIT 11"/>
    <property type="match status" value="1"/>
</dbReference>
<dbReference type="PANTHER" id="PTHR15975:SF0">
    <property type="entry name" value="CCR4-NOT TRANSCRIPTION COMPLEX SUBUNIT 11"/>
    <property type="match status" value="1"/>
</dbReference>
<evidence type="ECO:0000313" key="10">
    <source>
        <dbReference type="EMBL" id="KAF5960723.1"/>
    </source>
</evidence>
<evidence type="ECO:0000256" key="6">
    <source>
        <dbReference type="ARBA" id="ARBA00023015"/>
    </source>
</evidence>
<gene>
    <name evidence="10" type="ORF">HYC85_001932</name>
</gene>
<evidence type="ECO:0000256" key="7">
    <source>
        <dbReference type="ARBA" id="ARBA00023158"/>
    </source>
</evidence>
<evidence type="ECO:0000256" key="9">
    <source>
        <dbReference type="ARBA" id="ARBA00023242"/>
    </source>
</evidence>
<reference evidence="11" key="1">
    <citation type="journal article" date="2020" name="Nat. Commun.">
        <title>Genome assembly of wild tea tree DASZ reveals pedigree and selection history of tea varieties.</title>
        <authorList>
            <person name="Zhang W."/>
            <person name="Zhang Y."/>
            <person name="Qiu H."/>
            <person name="Guo Y."/>
            <person name="Wan H."/>
            <person name="Zhang X."/>
            <person name="Scossa F."/>
            <person name="Alseekh S."/>
            <person name="Zhang Q."/>
            <person name="Wang P."/>
            <person name="Xu L."/>
            <person name="Schmidt M.H."/>
            <person name="Jia X."/>
            <person name="Li D."/>
            <person name="Zhu A."/>
            <person name="Guo F."/>
            <person name="Chen W."/>
            <person name="Ni D."/>
            <person name="Usadel B."/>
            <person name="Fernie A.R."/>
            <person name="Wen W."/>
        </authorList>
    </citation>
    <scope>NUCLEOTIDE SEQUENCE [LARGE SCALE GENOMIC DNA]</scope>
    <source>
        <strain evidence="11">cv. G240</strain>
    </source>
</reference>
<dbReference type="InterPro" id="IPR019312">
    <property type="entry name" value="CNOT11"/>
</dbReference>
<name>A0A7J7I6R8_CAMSI</name>
<proteinExistence type="inferred from homology"/>
<dbReference type="GO" id="GO:0005634">
    <property type="term" value="C:nucleus"/>
    <property type="evidence" value="ECO:0007669"/>
    <property type="project" value="UniProtKB-SubCell"/>
</dbReference>
<evidence type="ECO:0000256" key="2">
    <source>
        <dbReference type="ARBA" id="ARBA00004496"/>
    </source>
</evidence>
<evidence type="ECO:0000256" key="8">
    <source>
        <dbReference type="ARBA" id="ARBA00023163"/>
    </source>
</evidence>
<dbReference type="EMBL" id="JACBKZ010000001">
    <property type="protein sequence ID" value="KAF5960723.1"/>
    <property type="molecule type" value="Genomic_DNA"/>
</dbReference>
<evidence type="ECO:0000256" key="5">
    <source>
        <dbReference type="ARBA" id="ARBA00022490"/>
    </source>
</evidence>
<dbReference type="Pfam" id="PF10155">
    <property type="entry name" value="CNOT11"/>
    <property type="match status" value="1"/>
</dbReference>
<dbReference type="GO" id="GO:0030014">
    <property type="term" value="C:CCR4-NOT complex"/>
    <property type="evidence" value="ECO:0007669"/>
    <property type="project" value="InterPro"/>
</dbReference>
<comment type="caution">
    <text evidence="10">The sequence shown here is derived from an EMBL/GenBank/DDBJ whole genome shotgun (WGS) entry which is preliminary data.</text>
</comment>